<keyword evidence="1" id="KW-0472">Membrane</keyword>
<organism evidence="2 3">
    <name type="scientific">Halopseudomonas phragmitis</name>
    <dbReference type="NCBI Taxonomy" id="1931241"/>
    <lineage>
        <taxon>Bacteria</taxon>
        <taxon>Pseudomonadati</taxon>
        <taxon>Pseudomonadota</taxon>
        <taxon>Gammaproteobacteria</taxon>
        <taxon>Pseudomonadales</taxon>
        <taxon>Pseudomonadaceae</taxon>
        <taxon>Halopseudomonas</taxon>
    </lineage>
</organism>
<dbReference type="EMBL" id="CP020100">
    <property type="protein sequence ID" value="AQZ94540.1"/>
    <property type="molecule type" value="Genomic_DNA"/>
</dbReference>
<dbReference type="KEGG" id="ppha:BVH74_07135"/>
<feature type="transmembrane region" description="Helical" evidence="1">
    <location>
        <begin position="6"/>
        <end position="27"/>
    </location>
</feature>
<feature type="transmembrane region" description="Helical" evidence="1">
    <location>
        <begin position="34"/>
        <end position="53"/>
    </location>
</feature>
<gene>
    <name evidence="2" type="ORF">BVH74_07135</name>
</gene>
<evidence type="ECO:0000256" key="1">
    <source>
        <dbReference type="SAM" id="Phobius"/>
    </source>
</evidence>
<keyword evidence="3" id="KW-1185">Reference proteome</keyword>
<dbReference type="Proteomes" id="UP000243488">
    <property type="component" value="Chromosome"/>
</dbReference>
<proteinExistence type="predicted"/>
<feature type="transmembrane region" description="Helical" evidence="1">
    <location>
        <begin position="124"/>
        <end position="144"/>
    </location>
</feature>
<dbReference type="RefSeq" id="WP_080049393.1">
    <property type="nucleotide sequence ID" value="NZ_CP020100.1"/>
</dbReference>
<accession>A0A1V0B3S6</accession>
<name>A0A1V0B3S6_9GAMM</name>
<feature type="transmembrane region" description="Helical" evidence="1">
    <location>
        <begin position="91"/>
        <end position="112"/>
    </location>
</feature>
<feature type="transmembrane region" description="Helical" evidence="1">
    <location>
        <begin position="59"/>
        <end position="79"/>
    </location>
</feature>
<dbReference type="STRING" id="1931241.BVH74_07135"/>
<protein>
    <submittedName>
        <fullName evidence="2">Uncharacterized protein</fullName>
    </submittedName>
</protein>
<keyword evidence="1" id="KW-0812">Transmembrane</keyword>
<evidence type="ECO:0000313" key="3">
    <source>
        <dbReference type="Proteomes" id="UP000243488"/>
    </source>
</evidence>
<reference evidence="2 3" key="1">
    <citation type="submission" date="2017-03" db="EMBL/GenBank/DDBJ databases">
        <title>Complete genome sequence of the novel DNRA strain Pseudomonas sp. S-6-2 isolated from Chinese polluted river sediment. Journal of Biotechnology.</title>
        <authorList>
            <person name="Li J."/>
            <person name="Xiang F."/>
            <person name="Wang L."/>
            <person name="Xi L."/>
            <person name="Liu J."/>
        </authorList>
    </citation>
    <scope>NUCLEOTIDE SEQUENCE [LARGE SCALE GENOMIC DNA]</scope>
    <source>
        <strain evidence="2 3">S-6-2</strain>
    </source>
</reference>
<keyword evidence="1" id="KW-1133">Transmembrane helix</keyword>
<dbReference type="AlphaFoldDB" id="A0A1V0B3S6"/>
<evidence type="ECO:0000313" key="2">
    <source>
        <dbReference type="EMBL" id="AQZ94540.1"/>
    </source>
</evidence>
<sequence>MTLLSILRVILFYLLAVVVASVLGTLVQTQFNLAALRLIGTDIPVGLWLSTTLADLRGFTPIFAMMVAVTLLLALPVAAGLGRIFKPWRGVLFFLAGAVGIKVAFDIADYLLPMPTFIAATRGLAGLLAMMVAVGIGSALFGRLTRPTNKRGLRVLG</sequence>